<feature type="region of interest" description="Disordered" evidence="1">
    <location>
        <begin position="291"/>
        <end position="316"/>
    </location>
</feature>
<keyword evidence="2" id="KW-0472">Membrane</keyword>
<dbReference type="Proteomes" id="UP000324800">
    <property type="component" value="Unassembled WGS sequence"/>
</dbReference>
<evidence type="ECO:0000256" key="1">
    <source>
        <dbReference type="SAM" id="MobiDB-lite"/>
    </source>
</evidence>
<proteinExistence type="predicted"/>
<keyword evidence="2" id="KW-1133">Transmembrane helix</keyword>
<sequence>MLLVIVVAILVHQFEAQVQCNVEARTFHYAANERIKACFDVFPVCLDTPGSPEGYGKYEIDINYELENIYQNAKTKQTPMLRFYQDIALKLTELKEPHTAFTPPCITSIFFVLPYLFYPQKDSNGVCHVYALNNDIANLNQIHKKAFPSDPNLDGREITEIDLDGDGNFTDACTALQEFSDKYESISRNPAARLTQVTNEDFSIRNAGTFPIPQTNFVPVKYKYQGSSVSGQIYKQPIYGYSNNKLTASTMNNMCPIQSSLLSNNEVDKILLNETTTNESQLNKIENIKNKDDKKKSIQKINQKQQKLSKKEEKKKLKEEKKKLKEIKQLLFEIEKKQLKEMKKKFKPSLYIESEYMTRQRIKDIKGEYDREGLNNETQKMLQNEMKKNERLNEFYVHYGVESESAEVIGYYLSEQKIGILQITTFGPDDFNTFARAIYDVMDQFGGGEGGGGKLKEDFMNYTQNENRNVKRKEKDWKNKQRNAIKQGFRSGSIPSEGTYKADNIIIDVRGNTGGFVKVGRHALQFIFPQAIYPLYPRLDLIKTDMNQQFIKLMMHMYNILNDTSQFSDYNTLEPLTDFWNKSTKSRTSTGDKSLSGGETAKSLTVELTDEFILNDERTNPYRFLQQNWKYDKKTLFSPQNAYLLTDGRCGSTCSQFAKHITQKHYARVVGLGTWPKKSSDPIHEQRYDVSSFGSGSVYNSEQFQSIKRSSVYSSYIDSSKIPAAFPRKGTVLSFSHLESYCFTEQTKSNLLEYYIVEPDYWDQQYIHPDIDYDLNLKASMYSEVIANVQDDLKGGRCYSWERQPVEKKGECKDAEKSNPNADTMGHPCSESGYYDQSKCVINNCSWGYYLKQTETGLESCEEWPEGAFISSESDYSFDWAILIGAMFGVLTAISLIVGCIATIIICYKKRKREQVVPELTNQGEQNT</sequence>
<evidence type="ECO:0000313" key="4">
    <source>
        <dbReference type="EMBL" id="KAA6392934.1"/>
    </source>
</evidence>
<dbReference type="InterPro" id="IPR052766">
    <property type="entry name" value="S41A_metabolite_peptidase"/>
</dbReference>
<keyword evidence="3" id="KW-0732">Signal</keyword>
<accession>A0A5J4WD70</accession>
<feature type="transmembrane region" description="Helical" evidence="2">
    <location>
        <begin position="880"/>
        <end position="908"/>
    </location>
</feature>
<protein>
    <submittedName>
        <fullName evidence="4">Uncharacterized protein</fullName>
    </submittedName>
</protein>
<gene>
    <name evidence="4" type="ORF">EZS28_011537</name>
</gene>
<dbReference type="SUPFAM" id="SSF52096">
    <property type="entry name" value="ClpP/crotonase"/>
    <property type="match status" value="1"/>
</dbReference>
<name>A0A5J4WD70_9EUKA</name>
<feature type="non-terminal residue" evidence="4">
    <location>
        <position position="928"/>
    </location>
</feature>
<dbReference type="PANTHER" id="PTHR37049:SF4">
    <property type="entry name" value="RHODANESE DOMAIN-CONTAINING PROTEIN"/>
    <property type="match status" value="1"/>
</dbReference>
<organism evidence="4 5">
    <name type="scientific">Streblomastix strix</name>
    <dbReference type="NCBI Taxonomy" id="222440"/>
    <lineage>
        <taxon>Eukaryota</taxon>
        <taxon>Metamonada</taxon>
        <taxon>Preaxostyla</taxon>
        <taxon>Oxymonadida</taxon>
        <taxon>Streblomastigidae</taxon>
        <taxon>Streblomastix</taxon>
    </lineage>
</organism>
<dbReference type="AlphaFoldDB" id="A0A5J4WD70"/>
<dbReference type="PANTHER" id="PTHR37049">
    <property type="entry name" value="PEPTIDASE S41 FAMILY PROTEIN"/>
    <property type="match status" value="1"/>
</dbReference>
<dbReference type="InterPro" id="IPR029045">
    <property type="entry name" value="ClpP/crotonase-like_dom_sf"/>
</dbReference>
<reference evidence="4 5" key="1">
    <citation type="submission" date="2019-03" db="EMBL/GenBank/DDBJ databases">
        <title>Single cell metagenomics reveals metabolic interactions within the superorganism composed of flagellate Streblomastix strix and complex community of Bacteroidetes bacteria on its surface.</title>
        <authorList>
            <person name="Treitli S.C."/>
            <person name="Kolisko M."/>
            <person name="Husnik F."/>
            <person name="Keeling P."/>
            <person name="Hampl V."/>
        </authorList>
    </citation>
    <scope>NUCLEOTIDE SEQUENCE [LARGE SCALE GENOMIC DNA]</scope>
    <source>
        <strain evidence="4">ST1C</strain>
    </source>
</reference>
<feature type="signal peptide" evidence="3">
    <location>
        <begin position="1"/>
        <end position="16"/>
    </location>
</feature>
<dbReference type="Gene3D" id="3.90.226.10">
    <property type="entry name" value="2-enoyl-CoA Hydratase, Chain A, domain 1"/>
    <property type="match status" value="1"/>
</dbReference>
<comment type="caution">
    <text evidence="4">The sequence shown here is derived from an EMBL/GenBank/DDBJ whole genome shotgun (WGS) entry which is preliminary data.</text>
</comment>
<dbReference type="EMBL" id="SNRW01002393">
    <property type="protein sequence ID" value="KAA6392934.1"/>
    <property type="molecule type" value="Genomic_DNA"/>
</dbReference>
<dbReference type="OrthoDB" id="2437318at2759"/>
<evidence type="ECO:0000256" key="2">
    <source>
        <dbReference type="SAM" id="Phobius"/>
    </source>
</evidence>
<evidence type="ECO:0000256" key="3">
    <source>
        <dbReference type="SAM" id="SignalP"/>
    </source>
</evidence>
<feature type="chain" id="PRO_5023843520" evidence="3">
    <location>
        <begin position="17"/>
        <end position="928"/>
    </location>
</feature>
<evidence type="ECO:0000313" key="5">
    <source>
        <dbReference type="Proteomes" id="UP000324800"/>
    </source>
</evidence>
<keyword evidence="2" id="KW-0812">Transmembrane</keyword>